<dbReference type="EMBL" id="CP029490">
    <property type="protein sequence ID" value="AWN20328.1"/>
    <property type="molecule type" value="Genomic_DNA"/>
</dbReference>
<gene>
    <name evidence="1" type="ORF">DK182_02775</name>
</gene>
<protein>
    <submittedName>
        <fullName evidence="1">GrpB family protein</fullName>
    </submittedName>
</protein>
<organism evidence="1 2">
    <name type="scientific">Streptococcus sobrinus</name>
    <dbReference type="NCBI Taxonomy" id="1310"/>
    <lineage>
        <taxon>Bacteria</taxon>
        <taxon>Bacillati</taxon>
        <taxon>Bacillota</taxon>
        <taxon>Bacilli</taxon>
        <taxon>Lactobacillales</taxon>
        <taxon>Streptococcaceae</taxon>
        <taxon>Streptococcus</taxon>
    </lineage>
</organism>
<dbReference type="Pfam" id="PF04229">
    <property type="entry name" value="GrpB"/>
    <property type="match status" value="1"/>
</dbReference>
<dbReference type="PANTHER" id="PTHR34822:SF1">
    <property type="entry name" value="GRPB FAMILY PROTEIN"/>
    <property type="match status" value="1"/>
</dbReference>
<reference evidence="1 2" key="1">
    <citation type="submission" date="2018-05" db="EMBL/GenBank/DDBJ databases">
        <title>Complete genome sequences of Streptococcus sobrinus.</title>
        <authorList>
            <person name="Sales M."/>
            <person name="Jensen P.A."/>
        </authorList>
    </citation>
    <scope>NUCLEOTIDE SEQUENCE [LARGE SCALE GENOMIC DNA]</scope>
    <source>
        <strain evidence="1 2">SL1</strain>
    </source>
</reference>
<evidence type="ECO:0000313" key="2">
    <source>
        <dbReference type="Proteomes" id="UP000245369"/>
    </source>
</evidence>
<dbReference type="InterPro" id="IPR043519">
    <property type="entry name" value="NT_sf"/>
</dbReference>
<proteinExistence type="predicted"/>
<dbReference type="PANTHER" id="PTHR34822">
    <property type="entry name" value="GRPB DOMAIN PROTEIN (AFU_ORTHOLOGUE AFUA_1G01530)"/>
    <property type="match status" value="1"/>
</dbReference>
<dbReference type="InterPro" id="IPR007344">
    <property type="entry name" value="GrpB/CoaE"/>
</dbReference>
<keyword evidence="2" id="KW-1185">Reference proteome</keyword>
<dbReference type="Gene3D" id="3.30.460.10">
    <property type="entry name" value="Beta Polymerase, domain 2"/>
    <property type="match status" value="1"/>
</dbReference>
<accession>A0ABM6W4W3</accession>
<dbReference type="GeneID" id="93923440"/>
<dbReference type="RefSeq" id="WP_028798367.1">
    <property type="nucleotide sequence ID" value="NZ_CP029490.1"/>
</dbReference>
<dbReference type="SUPFAM" id="SSF81301">
    <property type="entry name" value="Nucleotidyltransferase"/>
    <property type="match status" value="1"/>
</dbReference>
<sequence>MTKSLEEMSLEELWQLFPIFLVEHKTQWQNWYVSEKADLEKVLGPDLIKNIEHIGSTAIPNIWAKNIVDILIEVASPADMVQSRKLLVANGWRVMSEEPERISLNKGYTQNGFADKVFHLHLRLMGDCDEIYFRDYLRLHPDIAQAYQKIKLSLWKEFEHDRNGYTEAKSDFIKKYTKEAGKGQIDF</sequence>
<name>A0ABM6W4W3_9STRE</name>
<evidence type="ECO:0000313" key="1">
    <source>
        <dbReference type="EMBL" id="AWN20328.1"/>
    </source>
</evidence>
<dbReference type="Proteomes" id="UP000245369">
    <property type="component" value="Chromosome"/>
</dbReference>